<sequence>MFLEHHFMQYCLPEETWAQEVGISTISARTTAPQLFFSGPMFLLKSLKYGPNRGDEVHNSGRKAQSEQEMCTNPLQTRAHHPTSSTLEVLVPISLSISLSRNSVDSRTAITEHSLEMDSHTSGVERVGWGTQNPRPPRIRAECSDDDQSRGLSVRLVREREEKQCGGEGSATSSITTCSVMKCPHPAQAARTVARDEKGKGEAGDGRSEHVHVHSANAHPRQFREGALDTIWALLMPSYHAPCTPSTPTVARRPNAHTPTRGPGVHCMPYPRVAATYPCPCGPQSSAVLSVHVGFGEGKAHLVHWVWIVQSGNRNCSEKAISRCAGEVGGWRKSNADERGTLDRITQEAQRGGGPRDTKTVVHTQNSSDWGMSMPAPMRHRHTLHIYRKQTRASTFAACIYEDKSETHLKRGWCLSNHRGRIDREFLRQDIVFIVKRMAVTQSDAVCKPVGCWLEGSPAESLRVRQRFRCRDDQHQNQDPTSTRLRVPPSIPGLRQIIPTVHPGTSLIAEEASDMKVADTDLGLLVTAVRGGGTATGPSIRQA</sequence>
<gene>
    <name evidence="2" type="ORF">DFH07DRAFT_772224</name>
</gene>
<evidence type="ECO:0000313" key="3">
    <source>
        <dbReference type="Proteomes" id="UP001215280"/>
    </source>
</evidence>
<proteinExistence type="predicted"/>
<keyword evidence="3" id="KW-1185">Reference proteome</keyword>
<evidence type="ECO:0000256" key="1">
    <source>
        <dbReference type="SAM" id="MobiDB-lite"/>
    </source>
</evidence>
<feature type="region of interest" description="Disordered" evidence="1">
    <location>
        <begin position="192"/>
        <end position="220"/>
    </location>
</feature>
<feature type="region of interest" description="Disordered" evidence="1">
    <location>
        <begin position="118"/>
        <end position="147"/>
    </location>
</feature>
<reference evidence="2" key="1">
    <citation type="submission" date="2023-03" db="EMBL/GenBank/DDBJ databases">
        <title>Massive genome expansion in bonnet fungi (Mycena s.s.) driven by repeated elements and novel gene families across ecological guilds.</title>
        <authorList>
            <consortium name="Lawrence Berkeley National Laboratory"/>
            <person name="Harder C.B."/>
            <person name="Miyauchi S."/>
            <person name="Viragh M."/>
            <person name="Kuo A."/>
            <person name="Thoen E."/>
            <person name="Andreopoulos B."/>
            <person name="Lu D."/>
            <person name="Skrede I."/>
            <person name="Drula E."/>
            <person name="Henrissat B."/>
            <person name="Morin E."/>
            <person name="Kohler A."/>
            <person name="Barry K."/>
            <person name="LaButti K."/>
            <person name="Morin E."/>
            <person name="Salamov A."/>
            <person name="Lipzen A."/>
            <person name="Mereny Z."/>
            <person name="Hegedus B."/>
            <person name="Baldrian P."/>
            <person name="Stursova M."/>
            <person name="Weitz H."/>
            <person name="Taylor A."/>
            <person name="Grigoriev I.V."/>
            <person name="Nagy L.G."/>
            <person name="Martin F."/>
            <person name="Kauserud H."/>
        </authorList>
    </citation>
    <scope>NUCLEOTIDE SEQUENCE</scope>
    <source>
        <strain evidence="2">CBHHK188m</strain>
    </source>
</reference>
<accession>A0AAD7JA48</accession>
<organism evidence="2 3">
    <name type="scientific">Mycena maculata</name>
    <dbReference type="NCBI Taxonomy" id="230809"/>
    <lineage>
        <taxon>Eukaryota</taxon>
        <taxon>Fungi</taxon>
        <taxon>Dikarya</taxon>
        <taxon>Basidiomycota</taxon>
        <taxon>Agaricomycotina</taxon>
        <taxon>Agaricomycetes</taxon>
        <taxon>Agaricomycetidae</taxon>
        <taxon>Agaricales</taxon>
        <taxon>Marasmiineae</taxon>
        <taxon>Mycenaceae</taxon>
        <taxon>Mycena</taxon>
    </lineage>
</organism>
<protein>
    <submittedName>
        <fullName evidence="2">Uncharacterized protein</fullName>
    </submittedName>
</protein>
<feature type="compositionally biased region" description="Basic and acidic residues" evidence="1">
    <location>
        <begin position="193"/>
        <end position="212"/>
    </location>
</feature>
<dbReference type="EMBL" id="JARJLG010000052">
    <property type="protein sequence ID" value="KAJ7759413.1"/>
    <property type="molecule type" value="Genomic_DNA"/>
</dbReference>
<feature type="region of interest" description="Disordered" evidence="1">
    <location>
        <begin position="347"/>
        <end position="375"/>
    </location>
</feature>
<comment type="caution">
    <text evidence="2">The sequence shown here is derived from an EMBL/GenBank/DDBJ whole genome shotgun (WGS) entry which is preliminary data.</text>
</comment>
<dbReference type="Proteomes" id="UP001215280">
    <property type="component" value="Unassembled WGS sequence"/>
</dbReference>
<name>A0AAD7JA48_9AGAR</name>
<dbReference type="AlphaFoldDB" id="A0AAD7JA48"/>
<feature type="compositionally biased region" description="Polar residues" evidence="1">
    <location>
        <begin position="361"/>
        <end position="370"/>
    </location>
</feature>
<evidence type="ECO:0000313" key="2">
    <source>
        <dbReference type="EMBL" id="KAJ7759413.1"/>
    </source>
</evidence>